<dbReference type="Proteomes" id="UP001501469">
    <property type="component" value="Unassembled WGS sequence"/>
</dbReference>
<gene>
    <name evidence="2" type="ORF">GCM10022409_04950</name>
</gene>
<protein>
    <recommendedName>
        <fullName evidence="4">Secreted protein</fullName>
    </recommendedName>
</protein>
<feature type="compositionally biased region" description="Basic and acidic residues" evidence="1">
    <location>
        <begin position="79"/>
        <end position="93"/>
    </location>
</feature>
<dbReference type="EMBL" id="BAABDK010000001">
    <property type="protein sequence ID" value="GAA4024051.1"/>
    <property type="molecule type" value="Genomic_DNA"/>
</dbReference>
<comment type="caution">
    <text evidence="2">The sequence shown here is derived from an EMBL/GenBank/DDBJ whole genome shotgun (WGS) entry which is preliminary data.</text>
</comment>
<evidence type="ECO:0000313" key="3">
    <source>
        <dbReference type="Proteomes" id="UP001501469"/>
    </source>
</evidence>
<organism evidence="2 3">
    <name type="scientific">Hymenobacter glaciei</name>
    <dbReference type="NCBI Taxonomy" id="877209"/>
    <lineage>
        <taxon>Bacteria</taxon>
        <taxon>Pseudomonadati</taxon>
        <taxon>Bacteroidota</taxon>
        <taxon>Cytophagia</taxon>
        <taxon>Cytophagales</taxon>
        <taxon>Hymenobacteraceae</taxon>
        <taxon>Hymenobacter</taxon>
    </lineage>
</organism>
<sequence>MIKPTCWLATPVACTFDGMKPILRLLPLFLLVLASCRTCPIGTCHVRKVHFHNGIKYRGQPLWKKQNPAIGEKIKTHKDKSFAPNKDRSKTLK</sequence>
<evidence type="ECO:0000256" key="1">
    <source>
        <dbReference type="SAM" id="MobiDB-lite"/>
    </source>
</evidence>
<feature type="region of interest" description="Disordered" evidence="1">
    <location>
        <begin position="73"/>
        <end position="93"/>
    </location>
</feature>
<reference evidence="3" key="1">
    <citation type="journal article" date="2019" name="Int. J. Syst. Evol. Microbiol.">
        <title>The Global Catalogue of Microorganisms (GCM) 10K type strain sequencing project: providing services to taxonomists for standard genome sequencing and annotation.</title>
        <authorList>
            <consortium name="The Broad Institute Genomics Platform"/>
            <consortium name="The Broad Institute Genome Sequencing Center for Infectious Disease"/>
            <person name="Wu L."/>
            <person name="Ma J."/>
        </authorList>
    </citation>
    <scope>NUCLEOTIDE SEQUENCE [LARGE SCALE GENOMIC DNA]</scope>
    <source>
        <strain evidence="3">JCM 17225</strain>
    </source>
</reference>
<accession>A0ABP7TBY0</accession>
<keyword evidence="3" id="KW-1185">Reference proteome</keyword>
<evidence type="ECO:0000313" key="2">
    <source>
        <dbReference type="EMBL" id="GAA4024051.1"/>
    </source>
</evidence>
<name>A0ABP7TBY0_9BACT</name>
<proteinExistence type="predicted"/>
<evidence type="ECO:0008006" key="4">
    <source>
        <dbReference type="Google" id="ProtNLM"/>
    </source>
</evidence>